<sequence length="770" mass="85154">MIDSSTLRVTWNAIEPEEHHGSDFKYVVSWKIFGADADEGDDDDDEGTQTEEDDNEGWSRLVIEDWEQTETEIEGLRPHTRYLVRVAAENEHGAARTPEDMLIYTEEGVPERAPTHLRVRRIMDTTAILFWIPVPSGKILGPLVGYEIDIQKVGEEESDDGDDDDEEENLTTHGQTSRVDLSGLEPFTEYQARVRVVNKKFAGPYTDPIFFQTAQGDSSPVQNLKAKSFSTNSIIVEWEPPEDPNGIITSYVIRYQAVYEDEDGKERKDEEGDHHVGTELETVVGSDENQVKLSGLEENTSYKIQVFARNKGGLGEGSEIQIRTEKTESSIPVPPVFSWEVVENGDGDIDEKDVLDIDRDGDIDEDDINLADINNDGEVDYQDVSAADRDGDGDVDANDIGDEDKDGDVDAADLEIADEDGDGDIDANDENGEGILFEDIDGDGDLDVEDVTDIDGDGDVDSHDIEILDVNDDGILNEEDLSIIDKDGDGDVDSADVADFDRDGKIDEDDLEVVDKDGDGDIDSKDIKNQHVYLKDVDGDGDIDRDDVLDLDGDGDVDENDIEDADLDDDGDVDADDLNVYDKDKDGDIDTEDISDIDGDDKDGDVDSEDVLDLDKDGDIDDTDFKAADINNDGEVDIEDVWAADHDGDGDVDVNDIGDIDGDGDIDAEDIESADRDKDGDIDRADRGEGVDVTINWRPDIEKNPGSKFYLKYRPVGEERWITSPVEEKSLHQTLRGLDPYSAYEVQMMAKDGEFETPSNITIIGPFAHY</sequence>
<evidence type="ECO:0000256" key="2">
    <source>
        <dbReference type="SAM" id="MobiDB-lite"/>
    </source>
</evidence>
<feature type="region of interest" description="Disordered" evidence="2">
    <location>
        <begin position="349"/>
        <end position="464"/>
    </location>
</feature>
<dbReference type="Gene3D" id="2.60.40.10">
    <property type="entry name" value="Immunoglobulins"/>
    <property type="match status" value="4"/>
</dbReference>
<dbReference type="SMART" id="SM00060">
    <property type="entry name" value="FN3"/>
    <property type="match status" value="4"/>
</dbReference>
<feature type="compositionally biased region" description="Acidic residues" evidence="2">
    <location>
        <begin position="589"/>
        <end position="612"/>
    </location>
</feature>
<dbReference type="InterPro" id="IPR036116">
    <property type="entry name" value="FN3_sf"/>
</dbReference>
<feature type="compositionally biased region" description="Acidic residues" evidence="2">
    <location>
        <begin position="393"/>
        <end position="459"/>
    </location>
</feature>
<dbReference type="FunFam" id="2.60.40.10:FF:000028">
    <property type="entry name" value="Neuronal cell adhesion molecule"/>
    <property type="match status" value="1"/>
</dbReference>
<protein>
    <submittedName>
        <fullName evidence="4">Neuronal cell adhesion molecule</fullName>
    </submittedName>
</protein>
<feature type="domain" description="Fibronectin type-III" evidence="3">
    <location>
        <begin position="113"/>
        <end position="216"/>
    </location>
</feature>
<feature type="compositionally biased region" description="Acidic residues" evidence="2">
    <location>
        <begin position="156"/>
        <end position="169"/>
    </location>
</feature>
<organism evidence="4 5">
    <name type="scientific">Armadillidium nasatum</name>
    <dbReference type="NCBI Taxonomy" id="96803"/>
    <lineage>
        <taxon>Eukaryota</taxon>
        <taxon>Metazoa</taxon>
        <taxon>Ecdysozoa</taxon>
        <taxon>Arthropoda</taxon>
        <taxon>Crustacea</taxon>
        <taxon>Multicrustacea</taxon>
        <taxon>Malacostraca</taxon>
        <taxon>Eumalacostraca</taxon>
        <taxon>Peracarida</taxon>
        <taxon>Isopoda</taxon>
        <taxon>Oniscidea</taxon>
        <taxon>Crinocheta</taxon>
        <taxon>Armadillidiidae</taxon>
        <taxon>Armadillidium</taxon>
    </lineage>
</organism>
<feature type="compositionally biased region" description="Acidic residues" evidence="2">
    <location>
        <begin position="539"/>
        <end position="579"/>
    </location>
</feature>
<feature type="compositionally biased region" description="Acidic residues" evidence="2">
    <location>
        <begin position="650"/>
        <end position="672"/>
    </location>
</feature>
<feature type="compositionally biased region" description="Acidic residues" evidence="2">
    <location>
        <begin position="361"/>
        <end position="381"/>
    </location>
</feature>
<feature type="compositionally biased region" description="Basic and acidic residues" evidence="2">
    <location>
        <begin position="613"/>
        <end position="627"/>
    </location>
</feature>
<dbReference type="PRINTS" id="PR00014">
    <property type="entry name" value="FNTYPEIII"/>
</dbReference>
<keyword evidence="5" id="KW-1185">Reference proteome</keyword>
<name>A0A5N5TMS7_9CRUS</name>
<comment type="caution">
    <text evidence="4">The sequence shown here is derived from an EMBL/GenBank/DDBJ whole genome shotgun (WGS) entry which is preliminary data.</text>
</comment>
<feature type="compositionally biased region" description="Acidic residues" evidence="2">
    <location>
        <begin position="632"/>
        <end position="642"/>
    </location>
</feature>
<feature type="region of interest" description="Disordered" evidence="2">
    <location>
        <begin position="481"/>
        <end position="687"/>
    </location>
</feature>
<dbReference type="EMBL" id="SEYY01000324">
    <property type="protein sequence ID" value="KAB7507487.1"/>
    <property type="molecule type" value="Genomic_DNA"/>
</dbReference>
<dbReference type="InterPro" id="IPR050964">
    <property type="entry name" value="Striated_Muscle_Regulatory"/>
</dbReference>
<dbReference type="PROSITE" id="PS50853">
    <property type="entry name" value="FN3"/>
    <property type="match status" value="3"/>
</dbReference>
<proteinExistence type="predicted"/>
<dbReference type="InterPro" id="IPR003961">
    <property type="entry name" value="FN3_dom"/>
</dbReference>
<evidence type="ECO:0000259" key="3">
    <source>
        <dbReference type="PROSITE" id="PS50853"/>
    </source>
</evidence>
<dbReference type="PANTHER" id="PTHR13817:SF166">
    <property type="entry name" value="NEURONAL IGCAM-RELATED"/>
    <property type="match status" value="1"/>
</dbReference>
<reference evidence="4 5" key="1">
    <citation type="journal article" date="2019" name="PLoS Biol.">
        <title>Sex chromosomes control vertical transmission of feminizing Wolbachia symbionts in an isopod.</title>
        <authorList>
            <person name="Becking T."/>
            <person name="Chebbi M.A."/>
            <person name="Giraud I."/>
            <person name="Moumen B."/>
            <person name="Laverre T."/>
            <person name="Caubet Y."/>
            <person name="Peccoud J."/>
            <person name="Gilbert C."/>
            <person name="Cordaux R."/>
        </authorList>
    </citation>
    <scope>NUCLEOTIDE SEQUENCE [LARGE SCALE GENOMIC DNA]</scope>
    <source>
        <strain evidence="4">ANa2</strain>
        <tissue evidence="4">Whole body excluding digestive tract and cuticle</tissue>
    </source>
</reference>
<gene>
    <name evidence="4" type="primary">NRCAM</name>
    <name evidence="4" type="ORF">Anas_00686</name>
</gene>
<dbReference type="OrthoDB" id="6383006at2759"/>
<dbReference type="InterPro" id="IPR018247">
    <property type="entry name" value="EF_Hand_1_Ca_BS"/>
</dbReference>
<feature type="compositionally biased region" description="Basic and acidic residues" evidence="2">
    <location>
        <begin position="673"/>
        <end position="687"/>
    </location>
</feature>
<feature type="compositionally biased region" description="Acidic residues" evidence="2">
    <location>
        <begin position="37"/>
        <end position="56"/>
    </location>
</feature>
<dbReference type="InterPro" id="IPR013783">
    <property type="entry name" value="Ig-like_fold"/>
</dbReference>
<dbReference type="Pfam" id="PF00041">
    <property type="entry name" value="fn3"/>
    <property type="match status" value="3"/>
</dbReference>
<feature type="domain" description="Fibronectin type-III" evidence="3">
    <location>
        <begin position="1"/>
        <end position="108"/>
    </location>
</feature>
<accession>A0A5N5TMS7</accession>
<dbReference type="SUPFAM" id="SSF49265">
    <property type="entry name" value="Fibronectin type III"/>
    <property type="match status" value="3"/>
</dbReference>
<dbReference type="PANTHER" id="PTHR13817">
    <property type="entry name" value="TITIN"/>
    <property type="match status" value="1"/>
</dbReference>
<dbReference type="Proteomes" id="UP000326759">
    <property type="component" value="Unassembled WGS sequence"/>
</dbReference>
<keyword evidence="1" id="KW-0677">Repeat</keyword>
<dbReference type="PROSITE" id="PS00018">
    <property type="entry name" value="EF_HAND_1"/>
    <property type="match status" value="8"/>
</dbReference>
<feature type="region of interest" description="Disordered" evidence="2">
    <location>
        <begin position="155"/>
        <end position="183"/>
    </location>
</feature>
<evidence type="ECO:0000313" key="4">
    <source>
        <dbReference type="EMBL" id="KAB7507487.1"/>
    </source>
</evidence>
<feature type="region of interest" description="Disordered" evidence="2">
    <location>
        <begin position="37"/>
        <end position="57"/>
    </location>
</feature>
<evidence type="ECO:0000256" key="1">
    <source>
        <dbReference type="ARBA" id="ARBA00022737"/>
    </source>
</evidence>
<feature type="compositionally biased region" description="Basic and acidic residues" evidence="2">
    <location>
        <begin position="513"/>
        <end position="538"/>
    </location>
</feature>
<feature type="domain" description="Fibronectin type-III" evidence="3">
    <location>
        <begin position="220"/>
        <end position="330"/>
    </location>
</feature>
<evidence type="ECO:0000313" key="5">
    <source>
        <dbReference type="Proteomes" id="UP000326759"/>
    </source>
</evidence>
<dbReference type="CDD" id="cd00063">
    <property type="entry name" value="FN3"/>
    <property type="match status" value="4"/>
</dbReference>
<dbReference type="AlphaFoldDB" id="A0A5N5TMS7"/>